<name>A0AA36GIN6_CYLNA</name>
<protein>
    <submittedName>
        <fullName evidence="2">Uncharacterized protein</fullName>
    </submittedName>
</protein>
<keyword evidence="3" id="KW-1185">Reference proteome</keyword>
<sequence length="87" mass="10080">MLPEHEIGSDSESDTDSQKNMDVETQNQVEEQPKVKKEPTEHRQTRTGGGERGSSAEAALMHPQQGRDNPSRHNFVHRQPRRRLYFR</sequence>
<proteinExistence type="predicted"/>
<comment type="caution">
    <text evidence="2">The sequence shown here is derived from an EMBL/GenBank/DDBJ whole genome shotgun (WGS) entry which is preliminary data.</text>
</comment>
<feature type="compositionally biased region" description="Basic and acidic residues" evidence="1">
    <location>
        <begin position="31"/>
        <end position="44"/>
    </location>
</feature>
<dbReference type="Proteomes" id="UP001176961">
    <property type="component" value="Unassembled WGS sequence"/>
</dbReference>
<evidence type="ECO:0000313" key="3">
    <source>
        <dbReference type="Proteomes" id="UP001176961"/>
    </source>
</evidence>
<gene>
    <name evidence="2" type="ORF">CYNAS_LOCUS5348</name>
</gene>
<dbReference type="EMBL" id="CATQJL010000112">
    <property type="protein sequence ID" value="CAJ0593365.1"/>
    <property type="molecule type" value="Genomic_DNA"/>
</dbReference>
<organism evidence="2 3">
    <name type="scientific">Cylicocyclus nassatus</name>
    <name type="common">Nematode worm</name>
    <dbReference type="NCBI Taxonomy" id="53992"/>
    <lineage>
        <taxon>Eukaryota</taxon>
        <taxon>Metazoa</taxon>
        <taxon>Ecdysozoa</taxon>
        <taxon>Nematoda</taxon>
        <taxon>Chromadorea</taxon>
        <taxon>Rhabditida</taxon>
        <taxon>Rhabditina</taxon>
        <taxon>Rhabditomorpha</taxon>
        <taxon>Strongyloidea</taxon>
        <taxon>Strongylidae</taxon>
        <taxon>Cylicocyclus</taxon>
    </lineage>
</organism>
<reference evidence="2" key="1">
    <citation type="submission" date="2023-07" db="EMBL/GenBank/DDBJ databases">
        <authorList>
            <consortium name="CYATHOMIX"/>
        </authorList>
    </citation>
    <scope>NUCLEOTIDE SEQUENCE</scope>
    <source>
        <strain evidence="2">N/A</strain>
    </source>
</reference>
<evidence type="ECO:0000256" key="1">
    <source>
        <dbReference type="SAM" id="MobiDB-lite"/>
    </source>
</evidence>
<dbReference type="AlphaFoldDB" id="A0AA36GIN6"/>
<evidence type="ECO:0000313" key="2">
    <source>
        <dbReference type="EMBL" id="CAJ0593365.1"/>
    </source>
</evidence>
<feature type="compositionally biased region" description="Basic residues" evidence="1">
    <location>
        <begin position="74"/>
        <end position="87"/>
    </location>
</feature>
<accession>A0AA36GIN6</accession>
<feature type="region of interest" description="Disordered" evidence="1">
    <location>
        <begin position="1"/>
        <end position="87"/>
    </location>
</feature>